<dbReference type="GO" id="GO:0045936">
    <property type="term" value="P:negative regulation of phosphate metabolic process"/>
    <property type="evidence" value="ECO:0007669"/>
    <property type="project" value="InterPro"/>
</dbReference>
<protein>
    <recommendedName>
        <fullName evidence="7">Phosphate-specific transport system accessory protein PhoU</fullName>
    </recommendedName>
</protein>
<dbReference type="InterPro" id="IPR026022">
    <property type="entry name" value="PhoU_dom"/>
</dbReference>
<dbReference type="GO" id="GO:0030643">
    <property type="term" value="P:intracellular phosphate ion homeostasis"/>
    <property type="evidence" value="ECO:0007669"/>
    <property type="project" value="InterPro"/>
</dbReference>
<dbReference type="Gene3D" id="1.20.58.220">
    <property type="entry name" value="Phosphate transport system protein phou homolog 2, domain 2"/>
    <property type="match status" value="1"/>
</dbReference>
<dbReference type="InterPro" id="IPR028366">
    <property type="entry name" value="PhoU"/>
</dbReference>
<name>A0A4R3LAF7_9BACL</name>
<dbReference type="PANTHER" id="PTHR42930:SF3">
    <property type="entry name" value="PHOSPHATE-SPECIFIC TRANSPORT SYSTEM ACCESSORY PROTEIN PHOU"/>
    <property type="match status" value="1"/>
</dbReference>
<evidence type="ECO:0000256" key="2">
    <source>
        <dbReference type="ARBA" id="ARBA00008107"/>
    </source>
</evidence>
<keyword evidence="5 7" id="KW-0963">Cytoplasm</keyword>
<keyword evidence="10" id="KW-1185">Reference proteome</keyword>
<organism evidence="9 10">
    <name type="scientific">Hazenella coriacea</name>
    <dbReference type="NCBI Taxonomy" id="1179467"/>
    <lineage>
        <taxon>Bacteria</taxon>
        <taxon>Bacillati</taxon>
        <taxon>Bacillota</taxon>
        <taxon>Bacilli</taxon>
        <taxon>Bacillales</taxon>
        <taxon>Thermoactinomycetaceae</taxon>
        <taxon>Hazenella</taxon>
    </lineage>
</organism>
<dbReference type="EMBL" id="SMAG01000001">
    <property type="protein sequence ID" value="TCS96729.1"/>
    <property type="molecule type" value="Genomic_DNA"/>
</dbReference>
<evidence type="ECO:0000256" key="1">
    <source>
        <dbReference type="ARBA" id="ARBA00004496"/>
    </source>
</evidence>
<accession>A0A4R3LAF7</accession>
<keyword evidence="4 7" id="KW-0813">Transport</keyword>
<sequence>MVRQFDQSLKDVKQLLLQMGEQLEIAIDKAVKSIIQQNAILAQVVIEDDQKINDLEERIDDVVTKLIATQQPVAKDLRKLIAAMKIASDMERMADLALNIAKVTIQMKQSNQNLFKELEQIPEMAKITQKMVNDGINSYIDGNIELAKNLAKTDDQVDQLYNEIIKDMKDYLPRSNQYAEVALQLCFVARYLERIADHSTNIAESIVYIETGRRADLN</sequence>
<dbReference type="GO" id="GO:0006817">
    <property type="term" value="P:phosphate ion transport"/>
    <property type="evidence" value="ECO:0007669"/>
    <property type="project" value="UniProtKB-KW"/>
</dbReference>
<dbReference type="OrthoDB" id="9814256at2"/>
<evidence type="ECO:0000256" key="3">
    <source>
        <dbReference type="ARBA" id="ARBA00011738"/>
    </source>
</evidence>
<feature type="domain" description="PhoU" evidence="8">
    <location>
        <begin position="121"/>
        <end position="206"/>
    </location>
</feature>
<comment type="subunit">
    <text evidence="3 7">Homodimer.</text>
</comment>
<comment type="subcellular location">
    <subcellularLocation>
        <location evidence="1 7">Cytoplasm</location>
    </subcellularLocation>
</comment>
<reference evidence="9 10" key="1">
    <citation type="submission" date="2019-03" db="EMBL/GenBank/DDBJ databases">
        <title>Genomic Encyclopedia of Type Strains, Phase IV (KMG-IV): sequencing the most valuable type-strain genomes for metagenomic binning, comparative biology and taxonomic classification.</title>
        <authorList>
            <person name="Goeker M."/>
        </authorList>
    </citation>
    <scope>NUCLEOTIDE SEQUENCE [LARGE SCALE GENOMIC DNA]</scope>
    <source>
        <strain evidence="9 10">DSM 45707</strain>
    </source>
</reference>
<dbReference type="InterPro" id="IPR038078">
    <property type="entry name" value="PhoU-like_sf"/>
</dbReference>
<comment type="function">
    <text evidence="7">Plays a role in the regulation of phosphate uptake.</text>
</comment>
<evidence type="ECO:0000256" key="4">
    <source>
        <dbReference type="ARBA" id="ARBA00022448"/>
    </source>
</evidence>
<evidence type="ECO:0000313" key="9">
    <source>
        <dbReference type="EMBL" id="TCS96729.1"/>
    </source>
</evidence>
<gene>
    <name evidence="9" type="ORF">EDD58_101370</name>
</gene>
<evidence type="ECO:0000259" key="8">
    <source>
        <dbReference type="Pfam" id="PF01895"/>
    </source>
</evidence>
<dbReference type="GO" id="GO:0005737">
    <property type="term" value="C:cytoplasm"/>
    <property type="evidence" value="ECO:0007669"/>
    <property type="project" value="UniProtKB-SubCell"/>
</dbReference>
<dbReference type="RefSeq" id="WP_131923120.1">
    <property type="nucleotide sequence ID" value="NZ_SMAG01000001.1"/>
</dbReference>
<keyword evidence="6 7" id="KW-0592">Phosphate transport</keyword>
<dbReference type="PIRSF" id="PIRSF003107">
    <property type="entry name" value="PhoU"/>
    <property type="match status" value="1"/>
</dbReference>
<dbReference type="FunFam" id="1.20.58.220:FF:000004">
    <property type="entry name" value="Phosphate-specific transport system accessory protein PhoU"/>
    <property type="match status" value="1"/>
</dbReference>
<dbReference type="PANTHER" id="PTHR42930">
    <property type="entry name" value="PHOSPHATE-SPECIFIC TRANSPORT SYSTEM ACCESSORY PROTEIN PHOU"/>
    <property type="match status" value="1"/>
</dbReference>
<evidence type="ECO:0000256" key="5">
    <source>
        <dbReference type="ARBA" id="ARBA00022490"/>
    </source>
</evidence>
<comment type="caution">
    <text evidence="9">The sequence shown here is derived from an EMBL/GenBank/DDBJ whole genome shotgun (WGS) entry which is preliminary data.</text>
</comment>
<dbReference type="AlphaFoldDB" id="A0A4R3LAF7"/>
<dbReference type="Proteomes" id="UP000294937">
    <property type="component" value="Unassembled WGS sequence"/>
</dbReference>
<evidence type="ECO:0000313" key="10">
    <source>
        <dbReference type="Proteomes" id="UP000294937"/>
    </source>
</evidence>
<dbReference type="SUPFAM" id="SSF109755">
    <property type="entry name" value="PhoU-like"/>
    <property type="match status" value="1"/>
</dbReference>
<evidence type="ECO:0000256" key="6">
    <source>
        <dbReference type="ARBA" id="ARBA00022592"/>
    </source>
</evidence>
<comment type="similarity">
    <text evidence="2 7">Belongs to the PhoU family.</text>
</comment>
<feature type="domain" description="PhoU" evidence="8">
    <location>
        <begin position="16"/>
        <end position="103"/>
    </location>
</feature>
<dbReference type="Pfam" id="PF01895">
    <property type="entry name" value="PhoU"/>
    <property type="match status" value="2"/>
</dbReference>
<dbReference type="NCBIfam" id="TIGR02135">
    <property type="entry name" value="phoU_full"/>
    <property type="match status" value="1"/>
</dbReference>
<evidence type="ECO:0000256" key="7">
    <source>
        <dbReference type="PIRNR" id="PIRNR003107"/>
    </source>
</evidence>
<proteinExistence type="inferred from homology"/>